<dbReference type="GO" id="GO:0005524">
    <property type="term" value="F:ATP binding"/>
    <property type="evidence" value="ECO:0007669"/>
    <property type="project" value="UniProtKB-KW"/>
</dbReference>
<evidence type="ECO:0000256" key="4">
    <source>
        <dbReference type="ARBA" id="ARBA00022741"/>
    </source>
</evidence>
<accession>A0ABT1D1X4</accession>
<dbReference type="PROSITE" id="PS00211">
    <property type="entry name" value="ABC_TRANSPORTER_1"/>
    <property type="match status" value="1"/>
</dbReference>
<sequence length="250" mass="27065">MSSDAIHAEALTKRYRTDGPPAVDGLTFRMPRGATWGLLGGNGAGKTTTIAMLLGLLVPSGGRVACLGHDMARDRFEALARMNFSSPYIALPARISVAENLRVYAHLYDVPQAERRIAQLAEELQLGELLDRPAGELSAGQKTRVALAKALINQPELLLLDEPTASLDPDTGDWVRSLLERYRAESGCAILLASHNMAEVERLCGHVLMLKQGRVVDEGSPAALVAKYGREDLEQVFLDIARGRQRAVAA</sequence>
<evidence type="ECO:0000256" key="3">
    <source>
        <dbReference type="ARBA" id="ARBA00022458"/>
    </source>
</evidence>
<keyword evidence="2" id="KW-0813">Transport</keyword>
<evidence type="ECO:0000313" key="8">
    <source>
        <dbReference type="Proteomes" id="UP001523392"/>
    </source>
</evidence>
<dbReference type="InterPro" id="IPR050763">
    <property type="entry name" value="ABC_transporter_ATP-binding"/>
</dbReference>
<dbReference type="InterPro" id="IPR003593">
    <property type="entry name" value="AAA+_ATPase"/>
</dbReference>
<gene>
    <name evidence="7" type="ORF">JYK14_06910</name>
</gene>
<dbReference type="InterPro" id="IPR003439">
    <property type="entry name" value="ABC_transporter-like_ATP-bd"/>
</dbReference>
<evidence type="ECO:0000256" key="1">
    <source>
        <dbReference type="ARBA" id="ARBA00005417"/>
    </source>
</evidence>
<protein>
    <submittedName>
        <fullName evidence="7">ABC transporter ATP-binding protein</fullName>
    </submittedName>
</protein>
<evidence type="ECO:0000256" key="2">
    <source>
        <dbReference type="ARBA" id="ARBA00022448"/>
    </source>
</evidence>
<dbReference type="SUPFAM" id="SSF52540">
    <property type="entry name" value="P-loop containing nucleoside triphosphate hydrolases"/>
    <property type="match status" value="1"/>
</dbReference>
<keyword evidence="3" id="KW-0536">Nodulation</keyword>
<dbReference type="InterPro" id="IPR027417">
    <property type="entry name" value="P-loop_NTPase"/>
</dbReference>
<keyword evidence="4" id="KW-0547">Nucleotide-binding</keyword>
<dbReference type="PANTHER" id="PTHR42711:SF5">
    <property type="entry name" value="ABC TRANSPORTER ATP-BINDING PROTEIN NATA"/>
    <property type="match status" value="1"/>
</dbReference>
<dbReference type="InterPro" id="IPR017871">
    <property type="entry name" value="ABC_transporter-like_CS"/>
</dbReference>
<keyword evidence="5 7" id="KW-0067">ATP-binding</keyword>
<evidence type="ECO:0000313" key="7">
    <source>
        <dbReference type="EMBL" id="MCO6415906.1"/>
    </source>
</evidence>
<dbReference type="SMART" id="SM00382">
    <property type="entry name" value="AAA"/>
    <property type="match status" value="1"/>
</dbReference>
<organism evidence="7 8">
    <name type="scientific">Siccirubricoccus soli</name>
    <dbReference type="NCBI Taxonomy" id="2899147"/>
    <lineage>
        <taxon>Bacteria</taxon>
        <taxon>Pseudomonadati</taxon>
        <taxon>Pseudomonadota</taxon>
        <taxon>Alphaproteobacteria</taxon>
        <taxon>Acetobacterales</taxon>
        <taxon>Roseomonadaceae</taxon>
        <taxon>Siccirubricoccus</taxon>
    </lineage>
</organism>
<dbReference type="PROSITE" id="PS50893">
    <property type="entry name" value="ABC_TRANSPORTER_2"/>
    <property type="match status" value="1"/>
</dbReference>
<feature type="domain" description="ABC transporter" evidence="6">
    <location>
        <begin position="6"/>
        <end position="237"/>
    </location>
</feature>
<dbReference type="Pfam" id="PF00005">
    <property type="entry name" value="ABC_tran"/>
    <property type="match status" value="1"/>
</dbReference>
<dbReference type="PANTHER" id="PTHR42711">
    <property type="entry name" value="ABC TRANSPORTER ATP-BINDING PROTEIN"/>
    <property type="match status" value="1"/>
</dbReference>
<evidence type="ECO:0000256" key="5">
    <source>
        <dbReference type="ARBA" id="ARBA00022840"/>
    </source>
</evidence>
<dbReference type="Proteomes" id="UP001523392">
    <property type="component" value="Unassembled WGS sequence"/>
</dbReference>
<proteinExistence type="inferred from homology"/>
<keyword evidence="8" id="KW-1185">Reference proteome</keyword>
<evidence type="ECO:0000259" key="6">
    <source>
        <dbReference type="PROSITE" id="PS50893"/>
    </source>
</evidence>
<name>A0ABT1D1X4_9PROT</name>
<dbReference type="EMBL" id="JAFIRR010000038">
    <property type="protein sequence ID" value="MCO6415906.1"/>
    <property type="molecule type" value="Genomic_DNA"/>
</dbReference>
<comment type="caution">
    <text evidence="7">The sequence shown here is derived from an EMBL/GenBank/DDBJ whole genome shotgun (WGS) entry which is preliminary data.</text>
</comment>
<dbReference type="RefSeq" id="WP_252952519.1">
    <property type="nucleotide sequence ID" value="NZ_JAFIRR010000038.1"/>
</dbReference>
<reference evidence="7 8" key="1">
    <citation type="submission" date="2021-12" db="EMBL/GenBank/DDBJ databases">
        <title>Siccirubricoccus leaddurans sp. nov., a high concentration Zn2+ tolerance bacterium.</title>
        <authorList>
            <person name="Cao Y."/>
        </authorList>
    </citation>
    <scope>NUCLEOTIDE SEQUENCE [LARGE SCALE GENOMIC DNA]</scope>
    <source>
        <strain evidence="7 8">KC 17139</strain>
    </source>
</reference>
<comment type="similarity">
    <text evidence="1">Belongs to the ABC transporter superfamily.</text>
</comment>
<dbReference type="Gene3D" id="3.40.50.300">
    <property type="entry name" value="P-loop containing nucleotide triphosphate hydrolases"/>
    <property type="match status" value="1"/>
</dbReference>